<dbReference type="Proteomes" id="UP001597097">
    <property type="component" value="Unassembled WGS sequence"/>
</dbReference>
<dbReference type="EMBL" id="JBHUCM010000044">
    <property type="protein sequence ID" value="MFD1544722.1"/>
    <property type="molecule type" value="Genomic_DNA"/>
</dbReference>
<gene>
    <name evidence="3" type="ORF">ACFSJ0_47310</name>
</gene>
<organism evidence="3 4">
    <name type="scientific">Nonomuraea guangzhouensis</name>
    <dbReference type="NCBI Taxonomy" id="1291555"/>
    <lineage>
        <taxon>Bacteria</taxon>
        <taxon>Bacillati</taxon>
        <taxon>Actinomycetota</taxon>
        <taxon>Actinomycetes</taxon>
        <taxon>Streptosporangiales</taxon>
        <taxon>Streptosporangiaceae</taxon>
        <taxon>Nonomuraea</taxon>
    </lineage>
</organism>
<reference evidence="4" key="1">
    <citation type="journal article" date="2019" name="Int. J. Syst. Evol. Microbiol.">
        <title>The Global Catalogue of Microorganisms (GCM) 10K type strain sequencing project: providing services to taxonomists for standard genome sequencing and annotation.</title>
        <authorList>
            <consortium name="The Broad Institute Genomics Platform"/>
            <consortium name="The Broad Institute Genome Sequencing Center for Infectious Disease"/>
            <person name="Wu L."/>
            <person name="Ma J."/>
        </authorList>
    </citation>
    <scope>NUCLEOTIDE SEQUENCE [LARGE SCALE GENOMIC DNA]</scope>
    <source>
        <strain evidence="4">CGMCC 1.15399</strain>
    </source>
</reference>
<protein>
    <submittedName>
        <fullName evidence="3">WD40 repeat domain-containing protein</fullName>
    </submittedName>
</protein>
<sequence>MPALRPVLTSQVPSESAVLDFDLVVMAERPLVVCTHDVSRRACTWDPTTDEWTEYQLDNPWLDEGDSDIDYTDLTALGAAVVNGRIVVGGGGDHQGFAQWDLETGAVLDGAEPTSVSSARAVTLSGQTLFVLGFAAPGMEVQSPAKNGKPETDDLDAHEPGNDDGEEGLFWLTDELECAGGIAAGTLWGRSVIAANGVQGGITVWDFDEDEPIVELDVPDDIDDGFNHFALATSQDQAFLVAAGERVIAVCDVSDADDPVWAEPITVPGGNVECLDAGVVDGRVVAATGGEDGTLCLWDIADRRLLAEPNTAHRREERDAPSEVFAVRFTELNAHPAVITAGRDHTVRLWDLPEIKSNESR</sequence>
<evidence type="ECO:0000313" key="3">
    <source>
        <dbReference type="EMBL" id="MFD1544722.1"/>
    </source>
</evidence>
<keyword evidence="1" id="KW-0853">WD repeat</keyword>
<name>A0ABW4GPN5_9ACTN</name>
<evidence type="ECO:0000256" key="1">
    <source>
        <dbReference type="PROSITE-ProRule" id="PRU00221"/>
    </source>
</evidence>
<accession>A0ABW4GPN5</accession>
<dbReference type="InterPro" id="IPR001680">
    <property type="entry name" value="WD40_rpt"/>
</dbReference>
<feature type="repeat" description="WD" evidence="1">
    <location>
        <begin position="338"/>
        <end position="360"/>
    </location>
</feature>
<dbReference type="RefSeq" id="WP_219529447.1">
    <property type="nucleotide sequence ID" value="NZ_JAHKRM010000006.1"/>
</dbReference>
<dbReference type="PROSITE" id="PS00678">
    <property type="entry name" value="WD_REPEATS_1"/>
    <property type="match status" value="1"/>
</dbReference>
<feature type="region of interest" description="Disordered" evidence="2">
    <location>
        <begin position="141"/>
        <end position="168"/>
    </location>
</feature>
<comment type="caution">
    <text evidence="3">The sequence shown here is derived from an EMBL/GenBank/DDBJ whole genome shotgun (WGS) entry which is preliminary data.</text>
</comment>
<dbReference type="InterPro" id="IPR019775">
    <property type="entry name" value="WD40_repeat_CS"/>
</dbReference>
<feature type="compositionally biased region" description="Basic and acidic residues" evidence="2">
    <location>
        <begin position="148"/>
        <end position="161"/>
    </location>
</feature>
<proteinExistence type="predicted"/>
<dbReference type="Pfam" id="PF00400">
    <property type="entry name" value="WD40"/>
    <property type="match status" value="2"/>
</dbReference>
<dbReference type="PROSITE" id="PS50082">
    <property type="entry name" value="WD_REPEATS_2"/>
    <property type="match status" value="1"/>
</dbReference>
<keyword evidence="4" id="KW-1185">Reference proteome</keyword>
<evidence type="ECO:0000313" key="4">
    <source>
        <dbReference type="Proteomes" id="UP001597097"/>
    </source>
</evidence>
<evidence type="ECO:0000256" key="2">
    <source>
        <dbReference type="SAM" id="MobiDB-lite"/>
    </source>
</evidence>